<evidence type="ECO:0000256" key="1">
    <source>
        <dbReference type="ARBA" id="ARBA00023235"/>
    </source>
</evidence>
<dbReference type="InterPro" id="IPR027363">
    <property type="entry name" value="M1Pi_N"/>
</dbReference>
<feature type="binding site" evidence="5">
    <location>
        <position position="102"/>
    </location>
    <ligand>
        <name>substrate</name>
    </ligand>
</feature>
<dbReference type="InterPro" id="IPR000649">
    <property type="entry name" value="IF-2B-related"/>
</dbReference>
<dbReference type="STRING" id="1760988.SAMN02949497_3612"/>
<comment type="catalytic activity">
    <reaction evidence="3">
        <text>5-(methylsulfanyl)-alpha-D-ribose 1-phosphate = 5-(methylsulfanyl)-D-ribulose 1-phosphate</text>
        <dbReference type="Rhea" id="RHEA:19989"/>
        <dbReference type="ChEBI" id="CHEBI:58533"/>
        <dbReference type="ChEBI" id="CHEBI:58548"/>
        <dbReference type="EC" id="5.3.1.23"/>
    </reaction>
    <physiologicalReaction direction="left-to-right" evidence="3">
        <dbReference type="Rhea" id="RHEA:19990"/>
    </physiologicalReaction>
</comment>
<keyword evidence="7" id="KW-1185">Reference proteome</keyword>
<dbReference type="InterPro" id="IPR011559">
    <property type="entry name" value="Initiation_fac_2B_a/b/d"/>
</dbReference>
<feature type="site" description="Transition state stabilizer" evidence="5">
    <location>
        <position position="166"/>
    </location>
</feature>
<comment type="catalytic activity">
    <reaction evidence="2">
        <text>5-deoxy-alpha-D-ribose 1-phosphate = 5-deoxy-D-ribulose 1-phosphate</text>
        <dbReference type="Rhea" id="RHEA:61296"/>
        <dbReference type="ChEBI" id="CHEBI:58749"/>
        <dbReference type="ChEBI" id="CHEBI:144504"/>
    </reaction>
    <physiologicalReaction direction="left-to-right" evidence="2">
        <dbReference type="Rhea" id="RHEA:61297"/>
    </physiologicalReaction>
</comment>
<keyword evidence="5" id="KW-0028">Amino-acid biosynthesis</keyword>
<organism evidence="6 7">
    <name type="scientific">Methylomagnum ishizawai</name>
    <dbReference type="NCBI Taxonomy" id="1760988"/>
    <lineage>
        <taxon>Bacteria</taxon>
        <taxon>Pseudomonadati</taxon>
        <taxon>Pseudomonadota</taxon>
        <taxon>Gammaproteobacteria</taxon>
        <taxon>Methylococcales</taxon>
        <taxon>Methylococcaceae</taxon>
        <taxon>Methylomagnum</taxon>
    </lineage>
</organism>
<dbReference type="SUPFAM" id="SSF100950">
    <property type="entry name" value="NagB/RpiA/CoA transferase-like"/>
    <property type="match status" value="1"/>
</dbReference>
<name>A0A1Y6D6R6_9GAMM</name>
<gene>
    <name evidence="5" type="primary">mtnA</name>
    <name evidence="6" type="ORF">SAMN02949497_3612</name>
</gene>
<dbReference type="InterPro" id="IPR037171">
    <property type="entry name" value="NagB/RpiA_transferase-like"/>
</dbReference>
<dbReference type="Pfam" id="PF01008">
    <property type="entry name" value="IF-2B"/>
    <property type="match status" value="1"/>
</dbReference>
<evidence type="ECO:0000256" key="3">
    <source>
        <dbReference type="ARBA" id="ARBA00051169"/>
    </source>
</evidence>
<dbReference type="AlphaFoldDB" id="A0A1Y6D6R6"/>
<feature type="binding site" evidence="5">
    <location>
        <position position="204"/>
    </location>
    <ligand>
        <name>substrate</name>
    </ligand>
</feature>
<dbReference type="PANTHER" id="PTHR43475">
    <property type="entry name" value="METHYLTHIORIBOSE-1-PHOSPHATE ISOMERASE"/>
    <property type="match status" value="1"/>
</dbReference>
<dbReference type="EMBL" id="FXAM01000001">
    <property type="protein sequence ID" value="SMF96222.1"/>
    <property type="molecule type" value="Genomic_DNA"/>
</dbReference>
<proteinExistence type="inferred from homology"/>
<comment type="similarity">
    <text evidence="5">Belongs to the EIF-2B alpha/beta/delta subunits family. MtnA subfamily.</text>
</comment>
<sequence length="364" mass="38673">MTAIPIPHPTESKDSVRALYWQEGLLRVLDQRQLPGTLHYDDCATVGAVAEAIATMRVRGAPAIGIAAAYGVVLAAIARYAAAPATWKTAIETDLDTLARSRPTAVNLFWALERMRGLIQGLAGDPVPALLEAARAIHTDDVAANRRMGELGADLLAGATGVLTHCNTGSLATGGYGTALGVIRSAHRRGLGKVFASETRPWLQGSRLTVWELEQDGIPARLVADSAAAYLMKSGQVQWVIVGADRIAANGDTANKIGTYALAVTARHHGVKFMVAAPVSTIDWRTESGAGIEIEERDPRELLNPYFLREDSIISAWNPVFDVTPASLIDAIVTEHGVVLNPGPASMRALRDAIDGGAAWIPAR</sequence>
<evidence type="ECO:0000313" key="6">
    <source>
        <dbReference type="EMBL" id="SMF96222.1"/>
    </source>
</evidence>
<dbReference type="NCBIfam" id="TIGR00512">
    <property type="entry name" value="salvage_mtnA"/>
    <property type="match status" value="1"/>
</dbReference>
<dbReference type="HAMAP" id="MF_01678">
    <property type="entry name" value="Salvage_MtnA"/>
    <property type="match status" value="1"/>
</dbReference>
<dbReference type="UniPathway" id="UPA00904">
    <property type="reaction ID" value="UER00874"/>
</dbReference>
<comment type="pathway">
    <text evidence="5">Amino-acid biosynthesis; L-methionine biosynthesis via salvage pathway; L-methionine from S-methyl-5-thio-alpha-D-ribose 1-phosphate: step 1/6.</text>
</comment>
<reference evidence="6 7" key="1">
    <citation type="submission" date="2016-12" db="EMBL/GenBank/DDBJ databases">
        <authorList>
            <person name="Song W.-J."/>
            <person name="Kurnit D.M."/>
        </authorList>
    </citation>
    <scope>NUCLEOTIDE SEQUENCE [LARGE SCALE GENOMIC DNA]</scope>
    <source>
        <strain evidence="6 7">175</strain>
    </source>
</reference>
<feature type="active site" description="Proton donor" evidence="5">
    <location>
        <position position="245"/>
    </location>
</feature>
<dbReference type="NCBIfam" id="NF004326">
    <property type="entry name" value="PRK05720.1"/>
    <property type="match status" value="1"/>
</dbReference>
<feature type="binding site" evidence="5">
    <location>
        <begin position="255"/>
        <end position="256"/>
    </location>
    <ligand>
        <name>substrate</name>
    </ligand>
</feature>
<dbReference type="FunFam" id="1.20.120.420:FF:000003">
    <property type="entry name" value="Methylthioribose-1-phosphate isomerase"/>
    <property type="match status" value="1"/>
</dbReference>
<evidence type="ECO:0000256" key="5">
    <source>
        <dbReference type="HAMAP-Rule" id="MF_01678"/>
    </source>
</evidence>
<dbReference type="Gene3D" id="1.20.120.420">
    <property type="entry name" value="translation initiation factor eif-2b, domain 1"/>
    <property type="match status" value="1"/>
</dbReference>
<dbReference type="PANTHER" id="PTHR43475:SF1">
    <property type="entry name" value="METHYLTHIORIBOSE-1-PHOSPHATE ISOMERASE"/>
    <property type="match status" value="1"/>
</dbReference>
<accession>A0A1Y6D6R6</accession>
<dbReference type="FunFam" id="3.40.50.10470:FF:000006">
    <property type="entry name" value="Methylthioribose-1-phosphate isomerase"/>
    <property type="match status" value="1"/>
</dbReference>
<comment type="function">
    <text evidence="4">Catalyzes the interconversion of methylthioribose-1-phosphate (MTR-1-P) into methylthioribulose-1-phosphate (MTRu-1-P). Also catalyzes the interconversion of 5-deoxyribose 1-phosphate and 5-deoxyribulose 1-phosphate. Part of a bifunctional DHAP-shunt salvage pathway for SAM by-products.</text>
</comment>
<dbReference type="Proteomes" id="UP000192923">
    <property type="component" value="Unassembled WGS sequence"/>
</dbReference>
<feature type="binding site" evidence="5">
    <location>
        <begin position="59"/>
        <end position="61"/>
    </location>
    <ligand>
        <name>substrate</name>
    </ligand>
</feature>
<dbReference type="EC" id="5.3.1.23" evidence="5"/>
<dbReference type="Gene3D" id="3.40.50.10470">
    <property type="entry name" value="Translation initiation factor eif-2b, domain 2"/>
    <property type="match status" value="1"/>
</dbReference>
<dbReference type="GO" id="GO:0019509">
    <property type="term" value="P:L-methionine salvage from methylthioadenosine"/>
    <property type="evidence" value="ECO:0007669"/>
    <property type="project" value="UniProtKB-UniRule"/>
</dbReference>
<keyword evidence="5" id="KW-0486">Methionine biosynthesis</keyword>
<dbReference type="NCBIfam" id="TIGR00524">
    <property type="entry name" value="eIF-2B_rel"/>
    <property type="match status" value="1"/>
</dbReference>
<evidence type="ECO:0000256" key="4">
    <source>
        <dbReference type="ARBA" id="ARBA00058145"/>
    </source>
</evidence>
<dbReference type="GO" id="GO:0046523">
    <property type="term" value="F:S-methyl-5-thioribose-1-phosphate isomerase activity"/>
    <property type="evidence" value="ECO:0007669"/>
    <property type="project" value="UniProtKB-UniRule"/>
</dbReference>
<dbReference type="InterPro" id="IPR005251">
    <property type="entry name" value="IF-M1Pi"/>
</dbReference>
<evidence type="ECO:0000256" key="2">
    <source>
        <dbReference type="ARBA" id="ARBA00050906"/>
    </source>
</evidence>
<keyword evidence="1 5" id="KW-0413">Isomerase</keyword>
<protein>
    <recommendedName>
        <fullName evidence="5">Methylthioribose-1-phosphate isomerase</fullName>
        <shortName evidence="5">M1Pi</shortName>
        <shortName evidence="5">MTR-1-P isomerase</shortName>
        <ecNumber evidence="5">5.3.1.23</ecNumber>
    </recommendedName>
    <alternativeName>
        <fullName evidence="5">S-methyl-5-thioribose-1-phosphate isomerase</fullName>
    </alternativeName>
</protein>
<evidence type="ECO:0000313" key="7">
    <source>
        <dbReference type="Proteomes" id="UP000192923"/>
    </source>
</evidence>
<dbReference type="RefSeq" id="WP_085215109.1">
    <property type="nucleotide sequence ID" value="NZ_FXAM01000001.1"/>
</dbReference>
<dbReference type="InterPro" id="IPR042529">
    <property type="entry name" value="IF_2B-like_C"/>
</dbReference>
<dbReference type="OrthoDB" id="9803436at2"/>